<sequence>MSAFTVCASLFRAFPFLCPLWDTYIGTLIMCHHFRHKNRRWAFTNHRVHY</sequence>
<accession>A0A0E9QET4</accession>
<dbReference type="AlphaFoldDB" id="A0A0E9QET4"/>
<protein>
    <submittedName>
        <fullName evidence="1">Uncharacterized protein</fullName>
    </submittedName>
</protein>
<reference evidence="1" key="2">
    <citation type="journal article" date="2015" name="Fish Shellfish Immunol.">
        <title>Early steps in the European eel (Anguilla anguilla)-Vibrio vulnificus interaction in the gills: Role of the RtxA13 toxin.</title>
        <authorList>
            <person name="Callol A."/>
            <person name="Pajuelo D."/>
            <person name="Ebbesson L."/>
            <person name="Teles M."/>
            <person name="MacKenzie S."/>
            <person name="Amaro C."/>
        </authorList>
    </citation>
    <scope>NUCLEOTIDE SEQUENCE</scope>
</reference>
<name>A0A0E9QET4_ANGAN</name>
<organism evidence="1">
    <name type="scientific">Anguilla anguilla</name>
    <name type="common">European freshwater eel</name>
    <name type="synonym">Muraena anguilla</name>
    <dbReference type="NCBI Taxonomy" id="7936"/>
    <lineage>
        <taxon>Eukaryota</taxon>
        <taxon>Metazoa</taxon>
        <taxon>Chordata</taxon>
        <taxon>Craniata</taxon>
        <taxon>Vertebrata</taxon>
        <taxon>Euteleostomi</taxon>
        <taxon>Actinopterygii</taxon>
        <taxon>Neopterygii</taxon>
        <taxon>Teleostei</taxon>
        <taxon>Anguilliformes</taxon>
        <taxon>Anguillidae</taxon>
        <taxon>Anguilla</taxon>
    </lineage>
</organism>
<dbReference type="EMBL" id="GBXM01093939">
    <property type="protein sequence ID" value="JAH14638.1"/>
    <property type="molecule type" value="Transcribed_RNA"/>
</dbReference>
<reference evidence="1" key="1">
    <citation type="submission" date="2014-11" db="EMBL/GenBank/DDBJ databases">
        <authorList>
            <person name="Amaro Gonzalez C."/>
        </authorList>
    </citation>
    <scope>NUCLEOTIDE SEQUENCE</scope>
</reference>
<evidence type="ECO:0000313" key="1">
    <source>
        <dbReference type="EMBL" id="JAH14638.1"/>
    </source>
</evidence>
<proteinExistence type="predicted"/>